<dbReference type="InterPro" id="IPR001506">
    <property type="entry name" value="Peptidase_M12A"/>
</dbReference>
<dbReference type="GO" id="GO:0006508">
    <property type="term" value="P:proteolysis"/>
    <property type="evidence" value="ECO:0007669"/>
    <property type="project" value="InterPro"/>
</dbReference>
<dbReference type="AlphaFoldDB" id="A0A846HBS2"/>
<reference evidence="2 3" key="1">
    <citation type="journal article" date="2015" name="Genome Announc.">
        <title>Draft Genome Sequence of Cyanobacterium Hassallia byssoidea Strain VB512170, Isolated from Monuments in India.</title>
        <authorList>
            <person name="Singh D."/>
            <person name="Chandrababunaidu M.M."/>
            <person name="Panda A."/>
            <person name="Sen D."/>
            <person name="Bhattacharyya S."/>
            <person name="Adhikary S.P."/>
            <person name="Tripathy S."/>
        </authorList>
    </citation>
    <scope>NUCLEOTIDE SEQUENCE [LARGE SCALE GENOMIC DNA]</scope>
    <source>
        <strain evidence="2 3">VB512170</strain>
    </source>
</reference>
<dbReference type="GO" id="GO:0004222">
    <property type="term" value="F:metalloendopeptidase activity"/>
    <property type="evidence" value="ECO:0007669"/>
    <property type="project" value="InterPro"/>
</dbReference>
<keyword evidence="3" id="KW-1185">Reference proteome</keyword>
<evidence type="ECO:0000313" key="2">
    <source>
        <dbReference type="EMBL" id="NEU74825.1"/>
    </source>
</evidence>
<protein>
    <recommendedName>
        <fullName evidence="1">Peptidase metallopeptidase domain-containing protein</fullName>
    </recommendedName>
</protein>
<dbReference type="Pfam" id="PF01400">
    <property type="entry name" value="Astacin"/>
    <property type="match status" value="1"/>
</dbReference>
<gene>
    <name evidence="2" type="ORF">PI95_020275</name>
</gene>
<sequence length="209" mass="23961">MALIADKKWKPGRTLRVRFLDGDPVVHQKIAQVAQQWSQFGNIKFQFGNDPDAEIRISCKLGAGSWSYIGTDALNIPKNQPTMNYGWLKPDSDNKEYLRVVMHEFGHALGCIHEHQHPQAGIPWNRDAVYRYYMGAPNNWNKQDVDNNIFQLYSKNITQFSHYDPQSIMHYAVPKQLTTGGFEIGWNNYPSATDKQFIAQMYPLPKTGG</sequence>
<name>A0A846HBS2_9CYAN</name>
<accession>A0A846HBS2</accession>
<organism evidence="2 3">
    <name type="scientific">Hassallia byssoidea VB512170</name>
    <dbReference type="NCBI Taxonomy" id="1304833"/>
    <lineage>
        <taxon>Bacteria</taxon>
        <taxon>Bacillati</taxon>
        <taxon>Cyanobacteriota</taxon>
        <taxon>Cyanophyceae</taxon>
        <taxon>Nostocales</taxon>
        <taxon>Tolypothrichaceae</taxon>
        <taxon>Hassallia</taxon>
    </lineage>
</organism>
<dbReference type="SMART" id="SM00235">
    <property type="entry name" value="ZnMc"/>
    <property type="match status" value="1"/>
</dbReference>
<dbReference type="SUPFAM" id="SSF55486">
    <property type="entry name" value="Metalloproteases ('zincins'), catalytic domain"/>
    <property type="match status" value="1"/>
</dbReference>
<dbReference type="InterPro" id="IPR024079">
    <property type="entry name" value="MetalloPept_cat_dom_sf"/>
</dbReference>
<dbReference type="InterPro" id="IPR006026">
    <property type="entry name" value="Peptidase_Metallo"/>
</dbReference>
<dbReference type="Gene3D" id="3.40.390.10">
    <property type="entry name" value="Collagenase (Catalytic Domain)"/>
    <property type="match status" value="1"/>
</dbReference>
<dbReference type="CDD" id="cd04327">
    <property type="entry name" value="ZnMc_MMP_like_3"/>
    <property type="match status" value="1"/>
</dbReference>
<evidence type="ECO:0000313" key="3">
    <source>
        <dbReference type="Proteomes" id="UP000031549"/>
    </source>
</evidence>
<feature type="domain" description="Peptidase metallopeptidase" evidence="1">
    <location>
        <begin position="5"/>
        <end position="155"/>
    </location>
</feature>
<comment type="caution">
    <text evidence="2">The sequence shown here is derived from an EMBL/GenBank/DDBJ whole genome shotgun (WGS) entry which is preliminary data.</text>
</comment>
<dbReference type="EMBL" id="JTCM02000050">
    <property type="protein sequence ID" value="NEU74825.1"/>
    <property type="molecule type" value="Genomic_DNA"/>
</dbReference>
<evidence type="ECO:0000259" key="1">
    <source>
        <dbReference type="SMART" id="SM00235"/>
    </source>
</evidence>
<proteinExistence type="predicted"/>
<dbReference type="GO" id="GO:0008270">
    <property type="term" value="F:zinc ion binding"/>
    <property type="evidence" value="ECO:0007669"/>
    <property type="project" value="InterPro"/>
</dbReference>
<dbReference type="Proteomes" id="UP000031549">
    <property type="component" value="Unassembled WGS sequence"/>
</dbReference>